<organism evidence="1">
    <name type="scientific">Physcomitrium patens</name>
    <name type="common">Spreading-leaved earth moss</name>
    <name type="synonym">Physcomitrella patens</name>
    <dbReference type="NCBI Taxonomy" id="3218"/>
    <lineage>
        <taxon>Eukaryota</taxon>
        <taxon>Viridiplantae</taxon>
        <taxon>Streptophyta</taxon>
        <taxon>Embryophyta</taxon>
        <taxon>Bryophyta</taxon>
        <taxon>Bryophytina</taxon>
        <taxon>Bryopsida</taxon>
        <taxon>Funariidae</taxon>
        <taxon>Funariales</taxon>
        <taxon>Funariaceae</taxon>
        <taxon>Physcomitrium</taxon>
    </lineage>
</organism>
<accession>A0A2K1IUP3</accession>
<dbReference type="AlphaFoldDB" id="A0A2K1IUP3"/>
<reference evidence="2" key="3">
    <citation type="submission" date="2020-12" db="UniProtKB">
        <authorList>
            <consortium name="EnsemblPlants"/>
        </authorList>
    </citation>
    <scope>IDENTIFICATION</scope>
</reference>
<dbReference type="EnsemblPlants" id="Pp3c20_9260V3.1">
    <property type="protein sequence ID" value="Pp3c20_9260V3.1"/>
    <property type="gene ID" value="Pp3c20_9260"/>
</dbReference>
<dbReference type="InParanoid" id="A0A2K1IUP3"/>
<evidence type="ECO:0000313" key="2">
    <source>
        <dbReference type="EnsemblPlants" id="Pp3c20_9260V3.1"/>
    </source>
</evidence>
<sequence length="121" mass="14127">MSTVETRITSMNCVRISLFCNDSLEKSYIVAEESLNYNEHLLNTCRFRDFRSPLIIVNQEPFVVLRPVCQVFLNLTMFKDISVLISRVFYNLHEEPNRECANGVLICRLEQLCPVPYDLFS</sequence>
<evidence type="ECO:0000313" key="3">
    <source>
        <dbReference type="Proteomes" id="UP000006727"/>
    </source>
</evidence>
<dbReference type="Proteomes" id="UP000006727">
    <property type="component" value="Chromosome 20"/>
</dbReference>
<protein>
    <submittedName>
        <fullName evidence="1 2">Uncharacterized protein</fullName>
    </submittedName>
</protein>
<dbReference type="Gramene" id="Pp3c20_9260V3.1">
    <property type="protein sequence ID" value="Pp3c20_9260V3.1"/>
    <property type="gene ID" value="Pp3c20_9260"/>
</dbReference>
<keyword evidence="3" id="KW-1185">Reference proteome</keyword>
<proteinExistence type="predicted"/>
<dbReference type="EMBL" id="ABEU02000020">
    <property type="protein sequence ID" value="PNR32995.1"/>
    <property type="molecule type" value="Genomic_DNA"/>
</dbReference>
<evidence type="ECO:0000313" key="1">
    <source>
        <dbReference type="EMBL" id="PNR32995.1"/>
    </source>
</evidence>
<reference evidence="1 3" key="1">
    <citation type="journal article" date="2008" name="Science">
        <title>The Physcomitrella genome reveals evolutionary insights into the conquest of land by plants.</title>
        <authorList>
            <person name="Rensing S."/>
            <person name="Lang D."/>
            <person name="Zimmer A."/>
            <person name="Terry A."/>
            <person name="Salamov A."/>
            <person name="Shapiro H."/>
            <person name="Nishiyama T."/>
            <person name="Perroud P.-F."/>
            <person name="Lindquist E."/>
            <person name="Kamisugi Y."/>
            <person name="Tanahashi T."/>
            <person name="Sakakibara K."/>
            <person name="Fujita T."/>
            <person name="Oishi K."/>
            <person name="Shin-I T."/>
            <person name="Kuroki Y."/>
            <person name="Toyoda A."/>
            <person name="Suzuki Y."/>
            <person name="Hashimoto A."/>
            <person name="Yamaguchi K."/>
            <person name="Sugano A."/>
            <person name="Kohara Y."/>
            <person name="Fujiyama A."/>
            <person name="Anterola A."/>
            <person name="Aoki S."/>
            <person name="Ashton N."/>
            <person name="Barbazuk W.B."/>
            <person name="Barker E."/>
            <person name="Bennetzen J."/>
            <person name="Bezanilla M."/>
            <person name="Blankenship R."/>
            <person name="Cho S.H."/>
            <person name="Dutcher S."/>
            <person name="Estelle M."/>
            <person name="Fawcett J.A."/>
            <person name="Gundlach H."/>
            <person name="Hanada K."/>
            <person name="Heyl A."/>
            <person name="Hicks K.A."/>
            <person name="Hugh J."/>
            <person name="Lohr M."/>
            <person name="Mayer K."/>
            <person name="Melkozernov A."/>
            <person name="Murata T."/>
            <person name="Nelson D."/>
            <person name="Pils B."/>
            <person name="Prigge M."/>
            <person name="Reiss B."/>
            <person name="Renner T."/>
            <person name="Rombauts S."/>
            <person name="Rushton P."/>
            <person name="Sanderfoot A."/>
            <person name="Schween G."/>
            <person name="Shiu S.-H."/>
            <person name="Stueber K."/>
            <person name="Theodoulou F.L."/>
            <person name="Tu H."/>
            <person name="Van de Peer Y."/>
            <person name="Verrier P.J."/>
            <person name="Waters E."/>
            <person name="Wood A."/>
            <person name="Yang L."/>
            <person name="Cove D."/>
            <person name="Cuming A."/>
            <person name="Hasebe M."/>
            <person name="Lucas S."/>
            <person name="Mishler D.B."/>
            <person name="Reski R."/>
            <person name="Grigoriev I."/>
            <person name="Quatrano R.S."/>
            <person name="Boore J.L."/>
        </authorList>
    </citation>
    <scope>NUCLEOTIDE SEQUENCE [LARGE SCALE GENOMIC DNA]</scope>
    <source>
        <strain evidence="2 3">cv. Gransden 2004</strain>
    </source>
</reference>
<gene>
    <name evidence="1" type="ORF">PHYPA_024938</name>
</gene>
<reference evidence="1 3" key="2">
    <citation type="journal article" date="2018" name="Plant J.">
        <title>The Physcomitrella patens chromosome-scale assembly reveals moss genome structure and evolution.</title>
        <authorList>
            <person name="Lang D."/>
            <person name="Ullrich K.K."/>
            <person name="Murat F."/>
            <person name="Fuchs J."/>
            <person name="Jenkins J."/>
            <person name="Haas F.B."/>
            <person name="Piednoel M."/>
            <person name="Gundlach H."/>
            <person name="Van Bel M."/>
            <person name="Meyberg R."/>
            <person name="Vives C."/>
            <person name="Morata J."/>
            <person name="Symeonidi A."/>
            <person name="Hiss M."/>
            <person name="Muchero W."/>
            <person name="Kamisugi Y."/>
            <person name="Saleh O."/>
            <person name="Blanc G."/>
            <person name="Decker E.L."/>
            <person name="van Gessel N."/>
            <person name="Grimwood J."/>
            <person name="Hayes R.D."/>
            <person name="Graham S.W."/>
            <person name="Gunter L.E."/>
            <person name="McDaniel S.F."/>
            <person name="Hoernstein S.N.W."/>
            <person name="Larsson A."/>
            <person name="Li F.W."/>
            <person name="Perroud P.F."/>
            <person name="Phillips J."/>
            <person name="Ranjan P."/>
            <person name="Rokshar D.S."/>
            <person name="Rothfels C.J."/>
            <person name="Schneider L."/>
            <person name="Shu S."/>
            <person name="Stevenson D.W."/>
            <person name="Thummler F."/>
            <person name="Tillich M."/>
            <person name="Villarreal Aguilar J.C."/>
            <person name="Widiez T."/>
            <person name="Wong G.K."/>
            <person name="Wymore A."/>
            <person name="Zhang Y."/>
            <person name="Zimmer A.D."/>
            <person name="Quatrano R.S."/>
            <person name="Mayer K.F.X."/>
            <person name="Goodstein D."/>
            <person name="Casacuberta J.M."/>
            <person name="Vandepoele K."/>
            <person name="Reski R."/>
            <person name="Cuming A.C."/>
            <person name="Tuskan G.A."/>
            <person name="Maumus F."/>
            <person name="Salse J."/>
            <person name="Schmutz J."/>
            <person name="Rensing S.A."/>
        </authorList>
    </citation>
    <scope>NUCLEOTIDE SEQUENCE [LARGE SCALE GENOMIC DNA]</scope>
    <source>
        <strain evidence="2 3">cv. Gransden 2004</strain>
    </source>
</reference>
<name>A0A2K1IUP3_PHYPA</name>